<evidence type="ECO:0000256" key="1">
    <source>
        <dbReference type="SAM" id="Phobius"/>
    </source>
</evidence>
<sequence length="110" mass="12311">MKTIFYFSIFLPPVLTSADTIKIFNTPNEDLNFTSFANRIGDIANVIIPFLIGVAFVVVIWGIFKYVMNAGDSEKVAEGRKVILYGIIALFLMLSFWGFVMIVSNSLFGE</sequence>
<accession>A0A1G2MBS4</accession>
<organism evidence="2 3">
    <name type="scientific">Candidatus Taylorbacteria bacterium RIFCSPHIGHO2_01_FULL_51_15</name>
    <dbReference type="NCBI Taxonomy" id="1802304"/>
    <lineage>
        <taxon>Bacteria</taxon>
        <taxon>Candidatus Tayloriibacteriota</taxon>
    </lineage>
</organism>
<dbReference type="Pfam" id="PF18895">
    <property type="entry name" value="T4SS_pilin"/>
    <property type="match status" value="1"/>
</dbReference>
<reference evidence="2 3" key="1">
    <citation type="journal article" date="2016" name="Nat. Commun.">
        <title>Thousands of microbial genomes shed light on interconnected biogeochemical processes in an aquifer system.</title>
        <authorList>
            <person name="Anantharaman K."/>
            <person name="Brown C.T."/>
            <person name="Hug L.A."/>
            <person name="Sharon I."/>
            <person name="Castelle C.J."/>
            <person name="Probst A.J."/>
            <person name="Thomas B.C."/>
            <person name="Singh A."/>
            <person name="Wilkins M.J."/>
            <person name="Karaoz U."/>
            <person name="Brodie E.L."/>
            <person name="Williams K.H."/>
            <person name="Hubbard S.S."/>
            <person name="Banfield J.F."/>
        </authorList>
    </citation>
    <scope>NUCLEOTIDE SEQUENCE [LARGE SCALE GENOMIC DNA]</scope>
</reference>
<dbReference type="InterPro" id="IPR043993">
    <property type="entry name" value="T4SS_pilin"/>
</dbReference>
<gene>
    <name evidence="2" type="ORF">A2849_00105</name>
</gene>
<feature type="transmembrane region" description="Helical" evidence="1">
    <location>
        <begin position="84"/>
        <end position="108"/>
    </location>
</feature>
<dbReference type="AlphaFoldDB" id="A0A1G2MBS4"/>
<name>A0A1G2MBS4_9BACT</name>
<proteinExistence type="predicted"/>
<dbReference type="EMBL" id="MHRI01000009">
    <property type="protein sequence ID" value="OHA21385.1"/>
    <property type="molecule type" value="Genomic_DNA"/>
</dbReference>
<evidence type="ECO:0000313" key="3">
    <source>
        <dbReference type="Proteomes" id="UP000178121"/>
    </source>
</evidence>
<keyword evidence="1" id="KW-1133">Transmembrane helix</keyword>
<evidence type="ECO:0000313" key="2">
    <source>
        <dbReference type="EMBL" id="OHA21385.1"/>
    </source>
</evidence>
<keyword evidence="1" id="KW-0472">Membrane</keyword>
<evidence type="ECO:0008006" key="4">
    <source>
        <dbReference type="Google" id="ProtNLM"/>
    </source>
</evidence>
<dbReference type="Proteomes" id="UP000178121">
    <property type="component" value="Unassembled WGS sequence"/>
</dbReference>
<keyword evidence="1" id="KW-0812">Transmembrane</keyword>
<comment type="caution">
    <text evidence="2">The sequence shown here is derived from an EMBL/GenBank/DDBJ whole genome shotgun (WGS) entry which is preliminary data.</text>
</comment>
<feature type="transmembrane region" description="Helical" evidence="1">
    <location>
        <begin position="42"/>
        <end position="64"/>
    </location>
</feature>
<protein>
    <recommendedName>
        <fullName evidence="4">DUF4134 domain-containing protein</fullName>
    </recommendedName>
</protein>